<keyword evidence="3" id="KW-0813">Transport</keyword>
<evidence type="ECO:0000256" key="6">
    <source>
        <dbReference type="ARBA" id="ARBA00022989"/>
    </source>
</evidence>
<protein>
    <recommendedName>
        <fullName evidence="11">AEC family transporter</fullName>
    </recommendedName>
</protein>
<feature type="transmembrane region" description="Helical" evidence="8">
    <location>
        <begin position="65"/>
        <end position="83"/>
    </location>
</feature>
<dbReference type="Pfam" id="PF03547">
    <property type="entry name" value="Mem_trans"/>
    <property type="match status" value="1"/>
</dbReference>
<evidence type="ECO:0000256" key="1">
    <source>
        <dbReference type="ARBA" id="ARBA00004651"/>
    </source>
</evidence>
<dbReference type="GO" id="GO:0055085">
    <property type="term" value="P:transmembrane transport"/>
    <property type="evidence" value="ECO:0007669"/>
    <property type="project" value="InterPro"/>
</dbReference>
<evidence type="ECO:0000313" key="9">
    <source>
        <dbReference type="EMBL" id="PZF77215.1"/>
    </source>
</evidence>
<dbReference type="InterPro" id="IPR004776">
    <property type="entry name" value="Mem_transp_PIN-like"/>
</dbReference>
<feature type="transmembrane region" description="Helical" evidence="8">
    <location>
        <begin position="95"/>
        <end position="117"/>
    </location>
</feature>
<dbReference type="EMBL" id="QKVK01000003">
    <property type="protein sequence ID" value="PZF77215.1"/>
    <property type="molecule type" value="Genomic_DNA"/>
</dbReference>
<dbReference type="PANTHER" id="PTHR36838:SF3">
    <property type="entry name" value="TRANSPORTER AUXIN EFFLUX CARRIER EC FAMILY"/>
    <property type="match status" value="1"/>
</dbReference>
<evidence type="ECO:0000256" key="4">
    <source>
        <dbReference type="ARBA" id="ARBA00022475"/>
    </source>
</evidence>
<feature type="transmembrane region" description="Helical" evidence="8">
    <location>
        <begin position="284"/>
        <end position="310"/>
    </location>
</feature>
<feature type="transmembrane region" description="Helical" evidence="8">
    <location>
        <begin position="6"/>
        <end position="22"/>
    </location>
</feature>
<keyword evidence="6 8" id="KW-1133">Transmembrane helix</keyword>
<comment type="caution">
    <text evidence="9">The sequence shown here is derived from an EMBL/GenBank/DDBJ whole genome shotgun (WGS) entry which is preliminary data.</text>
</comment>
<evidence type="ECO:0000256" key="2">
    <source>
        <dbReference type="ARBA" id="ARBA00010145"/>
    </source>
</evidence>
<feature type="transmembrane region" description="Helical" evidence="8">
    <location>
        <begin position="164"/>
        <end position="184"/>
    </location>
</feature>
<feature type="transmembrane region" description="Helical" evidence="8">
    <location>
        <begin position="34"/>
        <end position="53"/>
    </location>
</feature>
<evidence type="ECO:0000256" key="7">
    <source>
        <dbReference type="ARBA" id="ARBA00023136"/>
    </source>
</evidence>
<accession>A0A2W2AP44</accession>
<comment type="similarity">
    <text evidence="2">Belongs to the auxin efflux carrier (TC 2.A.69) family.</text>
</comment>
<dbReference type="PANTHER" id="PTHR36838">
    <property type="entry name" value="AUXIN EFFLUX CARRIER FAMILY PROTEIN"/>
    <property type="match status" value="1"/>
</dbReference>
<feature type="transmembrane region" description="Helical" evidence="8">
    <location>
        <begin position="257"/>
        <end position="277"/>
    </location>
</feature>
<gene>
    <name evidence="9" type="ORF">DK847_07765</name>
</gene>
<keyword evidence="10" id="KW-1185">Reference proteome</keyword>
<evidence type="ECO:0000256" key="3">
    <source>
        <dbReference type="ARBA" id="ARBA00022448"/>
    </source>
</evidence>
<dbReference type="AlphaFoldDB" id="A0A2W2AP44"/>
<keyword evidence="4" id="KW-1003">Cell membrane</keyword>
<reference evidence="10" key="1">
    <citation type="submission" date="2018-06" db="EMBL/GenBank/DDBJ databases">
        <title>Aestuariibacter litoralis strain KCTC 52945T.</title>
        <authorList>
            <person name="Li X."/>
            <person name="Salam N."/>
            <person name="Li J.-L."/>
            <person name="Chen Y.-M."/>
            <person name="Yang Z.-W."/>
            <person name="Zhang L.-Y."/>
            <person name="Han M.-X."/>
            <person name="Xiao M."/>
            <person name="Li W.-J."/>
        </authorList>
    </citation>
    <scope>NUCLEOTIDE SEQUENCE [LARGE SCALE GENOMIC DNA]</scope>
    <source>
        <strain evidence="10">KCTC 52945</strain>
    </source>
</reference>
<evidence type="ECO:0000313" key="10">
    <source>
        <dbReference type="Proteomes" id="UP000248795"/>
    </source>
</evidence>
<dbReference type="InterPro" id="IPR038770">
    <property type="entry name" value="Na+/solute_symporter_sf"/>
</dbReference>
<feature type="transmembrane region" description="Helical" evidence="8">
    <location>
        <begin position="123"/>
        <end position="144"/>
    </location>
</feature>
<evidence type="ECO:0000256" key="5">
    <source>
        <dbReference type="ARBA" id="ARBA00022692"/>
    </source>
</evidence>
<feature type="transmembrane region" description="Helical" evidence="8">
    <location>
        <begin position="204"/>
        <end position="222"/>
    </location>
</feature>
<proteinExistence type="inferred from homology"/>
<name>A0A2W2AP44_9HYPH</name>
<sequence length="315" mass="32925">MDSILNTVLPVFGMIVLGYGFTKAKVFDAAAGRGLSLFVFNLAIPALLFKTVATMGAQQGAPWELWIAFFGGLGITWVAAALVSRVVPSLDVSGGAAASMAAGFGNLALLGTPLALSHFGQQVAIPLGMILSIHAPILWFTAMLHRALFQTTGGFSIGRTAWDLFRNLATNAIVLGLLAGTLWRLTGWGLHPVFGTMLDMLADASVPTALFALGVSLAGYSLRGSWSGMFSLIGLKMVLMPFLVFLLVHYVVSIPPLWGHVAILFAAMPTGANAFLFSQRNNEAVAAVSGAIALGTALAALSASILLYLMDAGVI</sequence>
<dbReference type="Proteomes" id="UP000248795">
    <property type="component" value="Unassembled WGS sequence"/>
</dbReference>
<organism evidence="9 10">
    <name type="scientific">Aestuariivirga litoralis</name>
    <dbReference type="NCBI Taxonomy" id="2650924"/>
    <lineage>
        <taxon>Bacteria</taxon>
        <taxon>Pseudomonadati</taxon>
        <taxon>Pseudomonadota</taxon>
        <taxon>Alphaproteobacteria</taxon>
        <taxon>Hyphomicrobiales</taxon>
        <taxon>Aestuariivirgaceae</taxon>
        <taxon>Aestuariivirga</taxon>
    </lineage>
</organism>
<feature type="transmembrane region" description="Helical" evidence="8">
    <location>
        <begin position="229"/>
        <end position="251"/>
    </location>
</feature>
<dbReference type="Gene3D" id="1.20.1530.20">
    <property type="match status" value="1"/>
</dbReference>
<keyword evidence="7 8" id="KW-0472">Membrane</keyword>
<keyword evidence="5 8" id="KW-0812">Transmembrane</keyword>
<evidence type="ECO:0008006" key="11">
    <source>
        <dbReference type="Google" id="ProtNLM"/>
    </source>
</evidence>
<dbReference type="RefSeq" id="WP_111197502.1">
    <property type="nucleotide sequence ID" value="NZ_QKVK01000003.1"/>
</dbReference>
<comment type="subcellular location">
    <subcellularLocation>
        <location evidence="1">Cell membrane</location>
        <topology evidence="1">Multi-pass membrane protein</topology>
    </subcellularLocation>
</comment>
<dbReference type="GO" id="GO:0005886">
    <property type="term" value="C:plasma membrane"/>
    <property type="evidence" value="ECO:0007669"/>
    <property type="project" value="UniProtKB-SubCell"/>
</dbReference>
<evidence type="ECO:0000256" key="8">
    <source>
        <dbReference type="SAM" id="Phobius"/>
    </source>
</evidence>